<dbReference type="EMBL" id="JBHPON010000002">
    <property type="protein sequence ID" value="MFC6036298.1"/>
    <property type="molecule type" value="Genomic_DNA"/>
</dbReference>
<dbReference type="Gene3D" id="1.10.340.30">
    <property type="entry name" value="Hypothetical protein, domain 2"/>
    <property type="match status" value="1"/>
</dbReference>
<reference evidence="1 2" key="1">
    <citation type="submission" date="2024-09" db="EMBL/GenBank/DDBJ databases">
        <authorList>
            <person name="Zhang Z.-H."/>
        </authorList>
    </citation>
    <scope>NUCLEOTIDE SEQUENCE [LARGE SCALE GENOMIC DNA]</scope>
    <source>
        <strain evidence="1 2">HHTR114</strain>
    </source>
</reference>
<gene>
    <name evidence="1" type="ORF">ACFMB1_12140</name>
</gene>
<dbReference type="SUPFAM" id="SSF48150">
    <property type="entry name" value="DNA-glycosylase"/>
    <property type="match status" value="1"/>
</dbReference>
<sequence length="204" mass="23169">MVRSASAKAPSPNAPCLWAPLDDEVYRNYHDTEWGVPEYDARALFEKLILDGFQAGLSWRTILYKRDNFRKAFDGFNPEKIARYTPKKIERLMSDAGIIRSSTKINAAIGNAKVYLDIMETQQDGFSGLLWDFVDGAPVVNKVKNYRDHQVKSPESEAMAKELKRLGFKFCGPVIVYAFMQAVGMVNDHETACPRWKAVQKLAR</sequence>
<dbReference type="InterPro" id="IPR052891">
    <property type="entry name" value="DNA-3mA_glycosylase"/>
</dbReference>
<protein>
    <submittedName>
        <fullName evidence="1">DNA-3-methyladenine glycosylase I</fullName>
    </submittedName>
</protein>
<dbReference type="RefSeq" id="WP_379882474.1">
    <property type="nucleotide sequence ID" value="NZ_JBHPON010000002.1"/>
</dbReference>
<dbReference type="PANTHER" id="PTHR30037:SF4">
    <property type="entry name" value="DNA-3-METHYLADENINE GLYCOSYLASE I"/>
    <property type="match status" value="1"/>
</dbReference>
<dbReference type="InterPro" id="IPR005019">
    <property type="entry name" value="Adenine_glyco"/>
</dbReference>
<keyword evidence="2" id="KW-1185">Reference proteome</keyword>
<evidence type="ECO:0000313" key="2">
    <source>
        <dbReference type="Proteomes" id="UP001596116"/>
    </source>
</evidence>
<proteinExistence type="predicted"/>
<accession>A0ABW1KW05</accession>
<organism evidence="1 2">
    <name type="scientific">Hyphococcus aureus</name>
    <dbReference type="NCBI Taxonomy" id="2666033"/>
    <lineage>
        <taxon>Bacteria</taxon>
        <taxon>Pseudomonadati</taxon>
        <taxon>Pseudomonadota</taxon>
        <taxon>Alphaproteobacteria</taxon>
        <taxon>Parvularculales</taxon>
        <taxon>Parvularculaceae</taxon>
        <taxon>Hyphococcus</taxon>
    </lineage>
</organism>
<dbReference type="PANTHER" id="PTHR30037">
    <property type="entry name" value="DNA-3-METHYLADENINE GLYCOSYLASE 1"/>
    <property type="match status" value="1"/>
</dbReference>
<name>A0ABW1KW05_9PROT</name>
<dbReference type="InterPro" id="IPR011257">
    <property type="entry name" value="DNA_glycosylase"/>
</dbReference>
<dbReference type="Proteomes" id="UP001596116">
    <property type="component" value="Unassembled WGS sequence"/>
</dbReference>
<evidence type="ECO:0000313" key="1">
    <source>
        <dbReference type="EMBL" id="MFC6036298.1"/>
    </source>
</evidence>
<dbReference type="Pfam" id="PF03352">
    <property type="entry name" value="Adenine_glyco"/>
    <property type="match status" value="1"/>
</dbReference>
<comment type="caution">
    <text evidence="1">The sequence shown here is derived from an EMBL/GenBank/DDBJ whole genome shotgun (WGS) entry which is preliminary data.</text>
</comment>